<gene>
    <name evidence="6" type="ORF">METZ01_LOCUS210157</name>
</gene>
<reference evidence="6" key="1">
    <citation type="submission" date="2018-05" db="EMBL/GenBank/DDBJ databases">
        <authorList>
            <person name="Lanie J.A."/>
            <person name="Ng W.-L."/>
            <person name="Kazmierczak K.M."/>
            <person name="Andrzejewski T.M."/>
            <person name="Davidsen T.M."/>
            <person name="Wayne K.J."/>
            <person name="Tettelin H."/>
            <person name="Glass J.I."/>
            <person name="Rusch D."/>
            <person name="Podicherti R."/>
            <person name="Tsui H.-C.T."/>
            <person name="Winkler M.E."/>
        </authorList>
    </citation>
    <scope>NUCLEOTIDE SEQUENCE</scope>
</reference>
<dbReference type="InterPro" id="IPR022657">
    <property type="entry name" value="De-COase2_CS"/>
</dbReference>
<dbReference type="Gene3D" id="3.20.20.10">
    <property type="entry name" value="Alanine racemase"/>
    <property type="match status" value="1"/>
</dbReference>
<dbReference type="PANTHER" id="PTHR43727">
    <property type="entry name" value="DIAMINOPIMELATE DECARBOXYLASE"/>
    <property type="match status" value="1"/>
</dbReference>
<proteinExistence type="predicted"/>
<dbReference type="GO" id="GO:0008836">
    <property type="term" value="F:diaminopimelate decarboxylase activity"/>
    <property type="evidence" value="ECO:0007669"/>
    <property type="project" value="InterPro"/>
</dbReference>
<organism evidence="6">
    <name type="scientific">marine metagenome</name>
    <dbReference type="NCBI Taxonomy" id="408172"/>
    <lineage>
        <taxon>unclassified sequences</taxon>
        <taxon>metagenomes</taxon>
        <taxon>ecological metagenomes</taxon>
    </lineage>
</organism>
<dbReference type="SUPFAM" id="SSF51419">
    <property type="entry name" value="PLP-binding barrel"/>
    <property type="match status" value="1"/>
</dbReference>
<dbReference type="AlphaFoldDB" id="A0A382F530"/>
<evidence type="ECO:0000256" key="1">
    <source>
        <dbReference type="ARBA" id="ARBA00001933"/>
    </source>
</evidence>
<dbReference type="EMBL" id="UINC01047705">
    <property type="protein sequence ID" value="SVB57303.1"/>
    <property type="molecule type" value="Genomic_DNA"/>
</dbReference>
<keyword evidence="3" id="KW-0663">Pyridoxal phosphate</keyword>
<comment type="cofactor">
    <cofactor evidence="1">
        <name>pyridoxal 5'-phosphate</name>
        <dbReference type="ChEBI" id="CHEBI:597326"/>
    </cofactor>
</comment>
<dbReference type="InterPro" id="IPR022644">
    <property type="entry name" value="De-COase2_N"/>
</dbReference>
<keyword evidence="2" id="KW-0210">Decarboxylase</keyword>
<dbReference type="InterPro" id="IPR009006">
    <property type="entry name" value="Ala_racemase/Decarboxylase_C"/>
</dbReference>
<dbReference type="Pfam" id="PF02784">
    <property type="entry name" value="Orn_Arg_deC_N"/>
    <property type="match status" value="1"/>
</dbReference>
<evidence type="ECO:0000256" key="2">
    <source>
        <dbReference type="ARBA" id="ARBA00022793"/>
    </source>
</evidence>
<sequence>MSWFEYRNQVLCAESVSLAHIAKEVGTPLYCYSTAALKANYEEFVDAFRDRDVLIAYSVKANANQAVIATLSACGAGADVVSGGELQRALAVGVPGSRIVFSGVGKTSEEMSAGVAAQVHQFNLESKTQLESLSEIASKQKVEARVAFRVNPDVDAMTHEKIATGRRTDKFGVPIGEARSLYELARSLPGIEVVGVDLHIGSQLTDLEPFKKAFSRLAELVNALREDGHDIRHIDLGGGLGVRYRDEQPPTVSSYAELVDETLGSLGCQLILEPGRALVADAGILLSRVIETKQSSERVFVIIDAAMNDFLRPALYDAWHPIDPVSEPQPDANRDIVDVVGQVCESGDV</sequence>
<dbReference type="PRINTS" id="PR01181">
    <property type="entry name" value="DAPDCRBXLASE"/>
</dbReference>
<dbReference type="GO" id="GO:0009089">
    <property type="term" value="P:lysine biosynthetic process via diaminopimelate"/>
    <property type="evidence" value="ECO:0007669"/>
    <property type="project" value="InterPro"/>
</dbReference>
<evidence type="ECO:0000259" key="5">
    <source>
        <dbReference type="Pfam" id="PF02784"/>
    </source>
</evidence>
<dbReference type="PANTHER" id="PTHR43727:SF2">
    <property type="entry name" value="GROUP IV DECARBOXYLASE"/>
    <property type="match status" value="1"/>
</dbReference>
<keyword evidence="4" id="KW-0456">Lyase</keyword>
<dbReference type="InterPro" id="IPR000183">
    <property type="entry name" value="Orn/DAP/Arg_de-COase"/>
</dbReference>
<dbReference type="InterPro" id="IPR029066">
    <property type="entry name" value="PLP-binding_barrel"/>
</dbReference>
<accession>A0A382F530</accession>
<dbReference type="SUPFAM" id="SSF50621">
    <property type="entry name" value="Alanine racemase C-terminal domain-like"/>
    <property type="match status" value="1"/>
</dbReference>
<feature type="domain" description="Orn/DAP/Arg decarboxylase 2 N-terminal" evidence="5">
    <location>
        <begin position="37"/>
        <end position="280"/>
    </location>
</feature>
<evidence type="ECO:0000256" key="4">
    <source>
        <dbReference type="ARBA" id="ARBA00023239"/>
    </source>
</evidence>
<protein>
    <recommendedName>
        <fullName evidence="5">Orn/DAP/Arg decarboxylase 2 N-terminal domain-containing protein</fullName>
    </recommendedName>
</protein>
<dbReference type="PROSITE" id="PS00879">
    <property type="entry name" value="ODR_DC_2_2"/>
    <property type="match status" value="1"/>
</dbReference>
<dbReference type="InterPro" id="IPR002986">
    <property type="entry name" value="DAP_deCOOHase_LysA"/>
</dbReference>
<dbReference type="CDD" id="cd06828">
    <property type="entry name" value="PLPDE_III_DapDC"/>
    <property type="match status" value="1"/>
</dbReference>
<dbReference type="PRINTS" id="PR01179">
    <property type="entry name" value="ODADCRBXLASE"/>
</dbReference>
<feature type="non-terminal residue" evidence="6">
    <location>
        <position position="349"/>
    </location>
</feature>
<dbReference type="Gene3D" id="2.40.37.10">
    <property type="entry name" value="Lyase, Ornithine Decarboxylase, Chain A, domain 1"/>
    <property type="match status" value="1"/>
</dbReference>
<evidence type="ECO:0000313" key="6">
    <source>
        <dbReference type="EMBL" id="SVB57303.1"/>
    </source>
</evidence>
<evidence type="ECO:0000256" key="3">
    <source>
        <dbReference type="ARBA" id="ARBA00022898"/>
    </source>
</evidence>
<name>A0A382F530_9ZZZZ</name>
<dbReference type="NCBIfam" id="TIGR01048">
    <property type="entry name" value="lysA"/>
    <property type="match status" value="1"/>
</dbReference>
<dbReference type="FunFam" id="3.20.20.10:FF:000003">
    <property type="entry name" value="Diaminopimelate decarboxylase"/>
    <property type="match status" value="1"/>
</dbReference>